<feature type="region of interest" description="Disordered" evidence="1">
    <location>
        <begin position="19"/>
        <end position="54"/>
    </location>
</feature>
<organism evidence="2 3">
    <name type="scientific">Dreissena polymorpha</name>
    <name type="common">Zebra mussel</name>
    <name type="synonym">Mytilus polymorpha</name>
    <dbReference type="NCBI Taxonomy" id="45954"/>
    <lineage>
        <taxon>Eukaryota</taxon>
        <taxon>Metazoa</taxon>
        <taxon>Spiralia</taxon>
        <taxon>Lophotrochozoa</taxon>
        <taxon>Mollusca</taxon>
        <taxon>Bivalvia</taxon>
        <taxon>Autobranchia</taxon>
        <taxon>Heteroconchia</taxon>
        <taxon>Euheterodonta</taxon>
        <taxon>Imparidentia</taxon>
        <taxon>Neoheterodontei</taxon>
        <taxon>Myida</taxon>
        <taxon>Dreissenoidea</taxon>
        <taxon>Dreissenidae</taxon>
        <taxon>Dreissena</taxon>
    </lineage>
</organism>
<sequence length="54" mass="5805">MKSLADDICKRRIPAIVADASPPTVGPQLQSTVPPARSINKPDTRQTLAHDVIN</sequence>
<dbReference type="Proteomes" id="UP000828390">
    <property type="component" value="Unassembled WGS sequence"/>
</dbReference>
<reference evidence="2" key="2">
    <citation type="submission" date="2020-11" db="EMBL/GenBank/DDBJ databases">
        <authorList>
            <person name="McCartney M.A."/>
            <person name="Auch B."/>
            <person name="Kono T."/>
            <person name="Mallez S."/>
            <person name="Becker A."/>
            <person name="Gohl D.M."/>
            <person name="Silverstein K.A.T."/>
            <person name="Koren S."/>
            <person name="Bechman K.B."/>
            <person name="Herman A."/>
            <person name="Abrahante J.E."/>
            <person name="Garbe J."/>
        </authorList>
    </citation>
    <scope>NUCLEOTIDE SEQUENCE</scope>
    <source>
        <strain evidence="2">Duluth1</strain>
        <tissue evidence="2">Whole animal</tissue>
    </source>
</reference>
<comment type="caution">
    <text evidence="2">The sequence shown here is derived from an EMBL/GenBank/DDBJ whole genome shotgun (WGS) entry which is preliminary data.</text>
</comment>
<evidence type="ECO:0000313" key="2">
    <source>
        <dbReference type="EMBL" id="KAH3792488.1"/>
    </source>
</evidence>
<name>A0A9D4F5V9_DREPO</name>
<evidence type="ECO:0000256" key="1">
    <source>
        <dbReference type="SAM" id="MobiDB-lite"/>
    </source>
</evidence>
<gene>
    <name evidence="2" type="ORF">DPMN_145985</name>
</gene>
<keyword evidence="3" id="KW-1185">Reference proteome</keyword>
<dbReference type="EMBL" id="JAIWYP010000007">
    <property type="protein sequence ID" value="KAH3792488.1"/>
    <property type="molecule type" value="Genomic_DNA"/>
</dbReference>
<accession>A0A9D4F5V9</accession>
<reference evidence="2" key="1">
    <citation type="journal article" date="2019" name="bioRxiv">
        <title>The Genome of the Zebra Mussel, Dreissena polymorpha: A Resource for Invasive Species Research.</title>
        <authorList>
            <person name="McCartney M.A."/>
            <person name="Auch B."/>
            <person name="Kono T."/>
            <person name="Mallez S."/>
            <person name="Zhang Y."/>
            <person name="Obille A."/>
            <person name="Becker A."/>
            <person name="Abrahante J.E."/>
            <person name="Garbe J."/>
            <person name="Badalamenti J.P."/>
            <person name="Herman A."/>
            <person name="Mangelson H."/>
            <person name="Liachko I."/>
            <person name="Sullivan S."/>
            <person name="Sone E.D."/>
            <person name="Koren S."/>
            <person name="Silverstein K.A.T."/>
            <person name="Beckman K.B."/>
            <person name="Gohl D.M."/>
        </authorList>
    </citation>
    <scope>NUCLEOTIDE SEQUENCE</scope>
    <source>
        <strain evidence="2">Duluth1</strain>
        <tissue evidence="2">Whole animal</tissue>
    </source>
</reference>
<proteinExistence type="predicted"/>
<protein>
    <submittedName>
        <fullName evidence="2">Uncharacterized protein</fullName>
    </submittedName>
</protein>
<evidence type="ECO:0000313" key="3">
    <source>
        <dbReference type="Proteomes" id="UP000828390"/>
    </source>
</evidence>
<dbReference type="AlphaFoldDB" id="A0A9D4F5V9"/>